<dbReference type="EMBL" id="BMIO01000005">
    <property type="protein sequence ID" value="GGD43474.1"/>
    <property type="molecule type" value="Genomic_DNA"/>
</dbReference>
<name>A0A916YFJ5_9SPHN</name>
<evidence type="ECO:0000313" key="1">
    <source>
        <dbReference type="EMBL" id="GGD43474.1"/>
    </source>
</evidence>
<keyword evidence="2" id="KW-1185">Reference proteome</keyword>
<accession>A0A916YFJ5</accession>
<gene>
    <name evidence="1" type="ORF">GCM10010989_16970</name>
</gene>
<dbReference type="OrthoDB" id="7431847at2"/>
<reference evidence="1 2" key="1">
    <citation type="journal article" date="2014" name="Int. J. Syst. Evol. Microbiol.">
        <title>Complete genome sequence of Corynebacterium casei LMG S-19264T (=DSM 44701T), isolated from a smear-ripened cheese.</title>
        <authorList>
            <consortium name="US DOE Joint Genome Institute (JGI-PGF)"/>
            <person name="Walter F."/>
            <person name="Albersmeier A."/>
            <person name="Kalinowski J."/>
            <person name="Ruckert C."/>
        </authorList>
    </citation>
    <scope>NUCLEOTIDE SEQUENCE [LARGE SCALE GENOMIC DNA]</scope>
    <source>
        <strain evidence="1 2">CGMCC 1.15358</strain>
    </source>
</reference>
<evidence type="ECO:0000313" key="2">
    <source>
        <dbReference type="Proteomes" id="UP000598997"/>
    </source>
</evidence>
<comment type="caution">
    <text evidence="1">The sequence shown here is derived from an EMBL/GenBank/DDBJ whole genome shotgun (WGS) entry which is preliminary data.</text>
</comment>
<proteinExistence type="predicted"/>
<sequence>MVFASQLFATEEEERRFRLKVEMMLREGKPDAALAAVDARLGEIAERPFARLALSAEPENVTITGWDKLATTIDSLDVHGQPISAFGIDFCNPAQFGNKPDDAMNLRPVLETAFYCDDVFPFTTSDRQALVAGYGRAGPRWQGGFDHNDNEIGVTGLDAIYGRYHAVLPHMEAGELTELADYDAPRLTAMRTAVLLHIAVARAIEEQGLPRAMAVLVGSNDDYPWFDAPVITRDEYDEATDAQAESGDTDETLFTSLATLAPVRQNSTYRFTPETEHVSGRSLRHKLVRDAQEASAGVDTVVAGEANERTGLFGRLFRRSA</sequence>
<protein>
    <submittedName>
        <fullName evidence="1">Uncharacterized protein</fullName>
    </submittedName>
</protein>
<dbReference type="RefSeq" id="WP_066760740.1">
    <property type="nucleotide sequence ID" value="NZ_BMIO01000005.1"/>
</dbReference>
<organism evidence="1 2">
    <name type="scientific">Croceicoccus pelagius</name>
    <dbReference type="NCBI Taxonomy" id="1703341"/>
    <lineage>
        <taxon>Bacteria</taxon>
        <taxon>Pseudomonadati</taxon>
        <taxon>Pseudomonadota</taxon>
        <taxon>Alphaproteobacteria</taxon>
        <taxon>Sphingomonadales</taxon>
        <taxon>Erythrobacteraceae</taxon>
        <taxon>Croceicoccus</taxon>
    </lineage>
</organism>
<dbReference type="Proteomes" id="UP000598997">
    <property type="component" value="Unassembled WGS sequence"/>
</dbReference>
<dbReference type="AlphaFoldDB" id="A0A916YFJ5"/>